<reference evidence="2 3" key="1">
    <citation type="submission" date="2014-06" db="EMBL/GenBank/DDBJ databases">
        <title>Functional and comparative genomic analyses of the Drosophila gut microbiota identify candidate symbiosis factors.</title>
        <authorList>
            <person name="Newell P.D."/>
            <person name="Chaston J.M."/>
            <person name="Douglas A.E."/>
        </authorList>
    </citation>
    <scope>NUCLEOTIDE SEQUENCE [LARGE SCALE GENOMIC DNA]</scope>
    <source>
        <strain evidence="2 3">DmCS_006</strain>
    </source>
</reference>
<feature type="region of interest" description="Disordered" evidence="1">
    <location>
        <begin position="1"/>
        <end position="23"/>
    </location>
</feature>
<protein>
    <submittedName>
        <fullName evidence="2">Uncharacterized protein</fullName>
    </submittedName>
</protein>
<dbReference type="EMBL" id="JOKM01000053">
    <property type="protein sequence ID" value="KGB24035.1"/>
    <property type="molecule type" value="Genomic_DNA"/>
</dbReference>
<organism evidence="2 3">
    <name type="scientific">Acetobacter tropicalis</name>
    <dbReference type="NCBI Taxonomy" id="104102"/>
    <lineage>
        <taxon>Bacteria</taxon>
        <taxon>Pseudomonadati</taxon>
        <taxon>Pseudomonadota</taxon>
        <taxon>Alphaproteobacteria</taxon>
        <taxon>Acetobacterales</taxon>
        <taxon>Acetobacteraceae</taxon>
        <taxon>Acetobacter</taxon>
    </lineage>
</organism>
<name>A0A094YPP1_9PROT</name>
<comment type="caution">
    <text evidence="2">The sequence shown here is derived from an EMBL/GenBank/DDBJ whole genome shotgun (WGS) entry which is preliminary data.</text>
</comment>
<dbReference type="AlphaFoldDB" id="A0A094YPP1"/>
<gene>
    <name evidence="2" type="ORF">AtDm6_1446</name>
</gene>
<dbReference type="STRING" id="104102.AtDm6_1446"/>
<sequence length="38" mass="4548">MFTTQPETLLEKAHSQDFEKEERENWRALLDSNQRPTA</sequence>
<evidence type="ECO:0000313" key="2">
    <source>
        <dbReference type="EMBL" id="KGB24035.1"/>
    </source>
</evidence>
<proteinExistence type="predicted"/>
<dbReference type="Proteomes" id="UP000029448">
    <property type="component" value="Unassembled WGS sequence"/>
</dbReference>
<keyword evidence="3" id="KW-1185">Reference proteome</keyword>
<evidence type="ECO:0000256" key="1">
    <source>
        <dbReference type="SAM" id="MobiDB-lite"/>
    </source>
</evidence>
<accession>A0A094YPP1</accession>
<evidence type="ECO:0000313" key="3">
    <source>
        <dbReference type="Proteomes" id="UP000029448"/>
    </source>
</evidence>
<feature type="compositionally biased region" description="Basic and acidic residues" evidence="1">
    <location>
        <begin position="9"/>
        <end position="23"/>
    </location>
</feature>
<dbReference type="PATRIC" id="fig|104102.7.peg.1436"/>